<dbReference type="OrthoDB" id="202234at2759"/>
<organism evidence="6 7">
    <name type="scientific">Protopolystoma xenopodis</name>
    <dbReference type="NCBI Taxonomy" id="117903"/>
    <lineage>
        <taxon>Eukaryota</taxon>
        <taxon>Metazoa</taxon>
        <taxon>Spiralia</taxon>
        <taxon>Lophotrochozoa</taxon>
        <taxon>Platyhelminthes</taxon>
        <taxon>Monogenea</taxon>
        <taxon>Polyopisthocotylea</taxon>
        <taxon>Polystomatidea</taxon>
        <taxon>Polystomatidae</taxon>
        <taxon>Protopolystoma</taxon>
    </lineage>
</organism>
<evidence type="ECO:0000313" key="6">
    <source>
        <dbReference type="EMBL" id="VEL08791.1"/>
    </source>
</evidence>
<keyword evidence="7" id="KW-1185">Reference proteome</keyword>
<evidence type="ECO:0000256" key="1">
    <source>
        <dbReference type="ARBA" id="ARBA00004728"/>
    </source>
</evidence>
<dbReference type="InterPro" id="IPR002123">
    <property type="entry name" value="Plipid/glycerol_acylTrfase"/>
</dbReference>
<evidence type="ECO:0000256" key="4">
    <source>
        <dbReference type="ARBA" id="ARBA00023315"/>
    </source>
</evidence>
<dbReference type="PANTHER" id="PTHR10434:SF11">
    <property type="entry name" value="1-ACYL-SN-GLYCEROL-3-PHOSPHATE ACYLTRANSFERASE"/>
    <property type="match status" value="1"/>
</dbReference>
<evidence type="ECO:0000259" key="5">
    <source>
        <dbReference type="SMART" id="SM00563"/>
    </source>
</evidence>
<protein>
    <recommendedName>
        <fullName evidence="2">1-acylglycerol-3-phosphate O-acyltransferase</fullName>
        <ecNumber evidence="2">2.3.1.51</ecNumber>
    </recommendedName>
</protein>
<name>A0A3S4ZWF9_9PLAT</name>
<accession>A0A3S4ZWF9</accession>
<evidence type="ECO:0000313" key="7">
    <source>
        <dbReference type="Proteomes" id="UP000784294"/>
    </source>
</evidence>
<dbReference type="EMBL" id="CAAALY010004748">
    <property type="protein sequence ID" value="VEL08791.1"/>
    <property type="molecule type" value="Genomic_DNA"/>
</dbReference>
<dbReference type="PANTHER" id="PTHR10434">
    <property type="entry name" value="1-ACYL-SN-GLYCEROL-3-PHOSPHATE ACYLTRANSFERASE"/>
    <property type="match status" value="1"/>
</dbReference>
<comment type="pathway">
    <text evidence="1">Phospholipid metabolism; CDP-diacylglycerol biosynthesis; CDP-diacylglycerol from sn-glycerol 3-phosphate: step 2/3.</text>
</comment>
<dbReference type="GO" id="GO:0005783">
    <property type="term" value="C:endoplasmic reticulum"/>
    <property type="evidence" value="ECO:0007669"/>
    <property type="project" value="TreeGrafter"/>
</dbReference>
<keyword evidence="3" id="KW-0808">Transferase</keyword>
<evidence type="ECO:0000256" key="3">
    <source>
        <dbReference type="ARBA" id="ARBA00022679"/>
    </source>
</evidence>
<dbReference type="Proteomes" id="UP000784294">
    <property type="component" value="Unassembled WGS sequence"/>
</dbReference>
<gene>
    <name evidence="6" type="ORF">PXEA_LOCUS2231</name>
</gene>
<dbReference type="AlphaFoldDB" id="A0A3S4ZWF9"/>
<dbReference type="CDD" id="cd07989">
    <property type="entry name" value="LPLAT_AGPAT-like"/>
    <property type="match status" value="1"/>
</dbReference>
<reference evidence="6" key="1">
    <citation type="submission" date="2018-11" db="EMBL/GenBank/DDBJ databases">
        <authorList>
            <consortium name="Pathogen Informatics"/>
        </authorList>
    </citation>
    <scope>NUCLEOTIDE SEQUENCE</scope>
</reference>
<evidence type="ECO:0000256" key="2">
    <source>
        <dbReference type="ARBA" id="ARBA00013211"/>
    </source>
</evidence>
<sequence length="193" mass="22194">MGLYPITVGKDNLTPDKSCIILLNHQSFIDVFALKDIWHDKCVFIAKVELLYAFPLGLIAWLCRTIFINRSDRNSSIKELHNAAFLAKQENLSIVIFPEGTRNDCGRLLNFKKGAFHLAIETQVNKILKLPIQPVVVAPYHNFLNHKLKIFEPGMLNYSLPYIFINYYIAHNGFDCINYSKDFIIQIIICCTE</sequence>
<dbReference type="GO" id="GO:0003841">
    <property type="term" value="F:1-acylglycerol-3-phosphate O-acyltransferase activity"/>
    <property type="evidence" value="ECO:0007669"/>
    <property type="project" value="UniProtKB-EC"/>
</dbReference>
<comment type="caution">
    <text evidence="6">The sequence shown here is derived from an EMBL/GenBank/DDBJ whole genome shotgun (WGS) entry which is preliminary data.</text>
</comment>
<dbReference type="EC" id="2.3.1.51" evidence="2"/>
<keyword evidence="4" id="KW-0012">Acyltransferase</keyword>
<dbReference type="SUPFAM" id="SSF69593">
    <property type="entry name" value="Glycerol-3-phosphate (1)-acyltransferase"/>
    <property type="match status" value="1"/>
</dbReference>
<dbReference type="SMART" id="SM00563">
    <property type="entry name" value="PlsC"/>
    <property type="match status" value="1"/>
</dbReference>
<proteinExistence type="predicted"/>
<dbReference type="Pfam" id="PF01553">
    <property type="entry name" value="Acyltransferase"/>
    <property type="match status" value="1"/>
</dbReference>
<feature type="domain" description="Phospholipid/glycerol acyltransferase" evidence="5">
    <location>
        <begin position="19"/>
        <end position="140"/>
    </location>
</feature>
<dbReference type="GO" id="GO:0006654">
    <property type="term" value="P:phosphatidic acid biosynthetic process"/>
    <property type="evidence" value="ECO:0007669"/>
    <property type="project" value="TreeGrafter"/>
</dbReference>